<dbReference type="AlphaFoldDB" id="A0A150FVR2"/>
<evidence type="ECO:0000313" key="1">
    <source>
        <dbReference type="EMBL" id="KXZ41701.1"/>
    </source>
</evidence>
<sequence length="194" mass="19940">MDLGVPPPDRAALVSLGPQLAASRAACLFAVLPPAVAPPLWKLLLSQPAALLAAPLEELLPRLVAQADVFGVSVGGLLELALSARLARLLGRPPGELAANLDALAGVVASRLPGAKDPRALAQALARQRPFLLADPHLEHLGQQLALAAALAQGSALPSPSLAALAAAGYPADDASARALVQWLESEAWRAMRR</sequence>
<dbReference type="Proteomes" id="UP000075714">
    <property type="component" value="Unassembled WGS sequence"/>
</dbReference>
<keyword evidence="2" id="KW-1185">Reference proteome</keyword>
<evidence type="ECO:0000313" key="2">
    <source>
        <dbReference type="Proteomes" id="UP000075714"/>
    </source>
</evidence>
<proteinExistence type="predicted"/>
<name>A0A150FVR2_GONPE</name>
<accession>A0A150FVR2</accession>
<organism evidence="1 2">
    <name type="scientific">Gonium pectorale</name>
    <name type="common">Green alga</name>
    <dbReference type="NCBI Taxonomy" id="33097"/>
    <lineage>
        <taxon>Eukaryota</taxon>
        <taxon>Viridiplantae</taxon>
        <taxon>Chlorophyta</taxon>
        <taxon>core chlorophytes</taxon>
        <taxon>Chlorophyceae</taxon>
        <taxon>CS clade</taxon>
        <taxon>Chlamydomonadales</taxon>
        <taxon>Volvocaceae</taxon>
        <taxon>Gonium</taxon>
    </lineage>
</organism>
<gene>
    <name evidence="1" type="ORF">GPECTOR_313g3</name>
</gene>
<protein>
    <submittedName>
        <fullName evidence="1">Uncharacterized protein</fullName>
    </submittedName>
</protein>
<comment type="caution">
    <text evidence="1">The sequence shown here is derived from an EMBL/GenBank/DDBJ whole genome shotgun (WGS) entry which is preliminary data.</text>
</comment>
<reference evidence="2" key="1">
    <citation type="journal article" date="2016" name="Nat. Commun.">
        <title>The Gonium pectorale genome demonstrates co-option of cell cycle regulation during the evolution of multicellularity.</title>
        <authorList>
            <person name="Hanschen E.R."/>
            <person name="Marriage T.N."/>
            <person name="Ferris P.J."/>
            <person name="Hamaji T."/>
            <person name="Toyoda A."/>
            <person name="Fujiyama A."/>
            <person name="Neme R."/>
            <person name="Noguchi H."/>
            <person name="Minakuchi Y."/>
            <person name="Suzuki M."/>
            <person name="Kawai-Toyooka H."/>
            <person name="Smith D.R."/>
            <person name="Sparks H."/>
            <person name="Anderson J."/>
            <person name="Bakaric R."/>
            <person name="Luria V."/>
            <person name="Karger A."/>
            <person name="Kirschner M.W."/>
            <person name="Durand P.M."/>
            <person name="Michod R.E."/>
            <person name="Nozaki H."/>
            <person name="Olson B.J."/>
        </authorList>
    </citation>
    <scope>NUCLEOTIDE SEQUENCE [LARGE SCALE GENOMIC DNA]</scope>
    <source>
        <strain evidence="2">NIES-2863</strain>
    </source>
</reference>
<dbReference type="EMBL" id="LSYV01000311">
    <property type="protein sequence ID" value="KXZ41701.1"/>
    <property type="molecule type" value="Genomic_DNA"/>
</dbReference>